<dbReference type="PROSITE" id="PS50112">
    <property type="entry name" value="PAS"/>
    <property type="match status" value="1"/>
</dbReference>
<evidence type="ECO:0000259" key="11">
    <source>
        <dbReference type="PROSITE" id="PS50888"/>
    </source>
</evidence>
<dbReference type="PROSITE" id="PS50888">
    <property type="entry name" value="BHLH"/>
    <property type="match status" value="1"/>
</dbReference>
<dbReference type="InterPro" id="IPR013767">
    <property type="entry name" value="PAS_fold"/>
</dbReference>
<dbReference type="GO" id="GO:0000981">
    <property type="term" value="F:DNA-binding transcription factor activity, RNA polymerase II-specific"/>
    <property type="evidence" value="ECO:0007669"/>
    <property type="project" value="InterPro"/>
</dbReference>
<keyword evidence="6" id="KW-0804">Transcription</keyword>
<dbReference type="SMART" id="SM00353">
    <property type="entry name" value="HLH"/>
    <property type="match status" value="1"/>
</dbReference>
<proteinExistence type="predicted"/>
<dbReference type="EMBL" id="WJQU01000002">
    <property type="protein sequence ID" value="KAJ6640882.1"/>
    <property type="molecule type" value="Genomic_DNA"/>
</dbReference>
<feature type="region of interest" description="Disordered" evidence="9">
    <location>
        <begin position="1"/>
        <end position="29"/>
    </location>
</feature>
<feature type="compositionally biased region" description="Polar residues" evidence="9">
    <location>
        <begin position="382"/>
        <end position="404"/>
    </location>
</feature>
<evidence type="ECO:0000256" key="9">
    <source>
        <dbReference type="SAM" id="MobiDB-lite"/>
    </source>
</evidence>
<dbReference type="Proteomes" id="UP001151699">
    <property type="component" value="Chromosome B"/>
</dbReference>
<evidence type="ECO:0000256" key="1">
    <source>
        <dbReference type="ARBA" id="ARBA00022737"/>
    </source>
</evidence>
<dbReference type="PANTHER" id="PTHR46055:SF3">
    <property type="entry name" value="CIRCADIAN LOCOMOTER OUTPUT CYCLES PROTEIN KAPUT"/>
    <property type="match status" value="1"/>
</dbReference>
<dbReference type="Pfam" id="PF14598">
    <property type="entry name" value="PAS_11"/>
    <property type="match status" value="1"/>
</dbReference>
<accession>A0A9Q0MZF8</accession>
<evidence type="ECO:0000256" key="7">
    <source>
        <dbReference type="ARBA" id="ARBA00023242"/>
    </source>
</evidence>
<evidence type="ECO:0000256" key="4">
    <source>
        <dbReference type="ARBA" id="ARBA00023125"/>
    </source>
</evidence>
<dbReference type="PRINTS" id="PR00785">
    <property type="entry name" value="NCTRNSLOCATR"/>
</dbReference>
<dbReference type="InterPro" id="IPR000014">
    <property type="entry name" value="PAS"/>
</dbReference>
<dbReference type="SUPFAM" id="SSF55785">
    <property type="entry name" value="PYP-like sensor domain (PAS domain)"/>
    <property type="match status" value="2"/>
</dbReference>
<evidence type="ECO:0000256" key="3">
    <source>
        <dbReference type="ARBA" id="ARBA00023108"/>
    </source>
</evidence>
<feature type="coiled-coil region" evidence="8">
    <location>
        <begin position="555"/>
        <end position="582"/>
    </location>
</feature>
<evidence type="ECO:0000256" key="5">
    <source>
        <dbReference type="ARBA" id="ARBA00023159"/>
    </source>
</evidence>
<feature type="compositionally biased region" description="Low complexity" evidence="9">
    <location>
        <begin position="470"/>
        <end position="484"/>
    </location>
</feature>
<dbReference type="GO" id="GO:1990513">
    <property type="term" value="C:CLOCK-BMAL transcription complex"/>
    <property type="evidence" value="ECO:0007669"/>
    <property type="project" value="TreeGrafter"/>
</dbReference>
<keyword evidence="7" id="KW-0539">Nucleus</keyword>
<feature type="domain" description="PAS" evidence="10">
    <location>
        <begin position="94"/>
        <end position="157"/>
    </location>
</feature>
<name>A0A9Q0MZF8_9DIPT</name>
<dbReference type="InterPro" id="IPR001610">
    <property type="entry name" value="PAC"/>
</dbReference>
<protein>
    <submittedName>
        <fullName evidence="12">Circadian locomoter output cycles protein kaput</fullName>
    </submittedName>
</protein>
<dbReference type="InterPro" id="IPR035965">
    <property type="entry name" value="PAS-like_dom_sf"/>
</dbReference>
<keyword evidence="4" id="KW-0238">DNA-binding</keyword>
<dbReference type="GO" id="GO:0032922">
    <property type="term" value="P:circadian regulation of gene expression"/>
    <property type="evidence" value="ECO:0007669"/>
    <property type="project" value="InterPro"/>
</dbReference>
<feature type="region of interest" description="Disordered" evidence="9">
    <location>
        <begin position="372"/>
        <end position="501"/>
    </location>
</feature>
<dbReference type="GO" id="GO:0045944">
    <property type="term" value="P:positive regulation of transcription by RNA polymerase II"/>
    <property type="evidence" value="ECO:0007669"/>
    <property type="project" value="UniProtKB-ARBA"/>
</dbReference>
<dbReference type="SUPFAM" id="SSF47459">
    <property type="entry name" value="HLH, helix-loop-helix DNA-binding domain"/>
    <property type="match status" value="1"/>
</dbReference>
<feature type="compositionally biased region" description="Basic residues" evidence="9">
    <location>
        <begin position="421"/>
        <end position="431"/>
    </location>
</feature>
<evidence type="ECO:0000256" key="2">
    <source>
        <dbReference type="ARBA" id="ARBA00023015"/>
    </source>
</evidence>
<keyword evidence="1" id="KW-0677">Repeat</keyword>
<evidence type="ECO:0000313" key="13">
    <source>
        <dbReference type="Proteomes" id="UP001151699"/>
    </source>
</evidence>
<dbReference type="CDD" id="cd00130">
    <property type="entry name" value="PAS"/>
    <property type="match status" value="2"/>
</dbReference>
<keyword evidence="13" id="KW-1185">Reference proteome</keyword>
<dbReference type="GO" id="GO:0005737">
    <property type="term" value="C:cytoplasm"/>
    <property type="evidence" value="ECO:0007669"/>
    <property type="project" value="InterPro"/>
</dbReference>
<organism evidence="12 13">
    <name type="scientific">Pseudolycoriella hygida</name>
    <dbReference type="NCBI Taxonomy" id="35572"/>
    <lineage>
        <taxon>Eukaryota</taxon>
        <taxon>Metazoa</taxon>
        <taxon>Ecdysozoa</taxon>
        <taxon>Arthropoda</taxon>
        <taxon>Hexapoda</taxon>
        <taxon>Insecta</taxon>
        <taxon>Pterygota</taxon>
        <taxon>Neoptera</taxon>
        <taxon>Endopterygota</taxon>
        <taxon>Diptera</taxon>
        <taxon>Nematocera</taxon>
        <taxon>Sciaroidea</taxon>
        <taxon>Sciaridae</taxon>
        <taxon>Pseudolycoriella</taxon>
    </lineage>
</organism>
<dbReference type="SMART" id="SM00086">
    <property type="entry name" value="PAC"/>
    <property type="match status" value="1"/>
</dbReference>
<feature type="compositionally biased region" description="Polar residues" evidence="9">
    <location>
        <begin position="604"/>
        <end position="618"/>
    </location>
</feature>
<dbReference type="SMART" id="SM00091">
    <property type="entry name" value="PAS"/>
    <property type="match status" value="2"/>
</dbReference>
<evidence type="ECO:0000256" key="6">
    <source>
        <dbReference type="ARBA" id="ARBA00023163"/>
    </source>
</evidence>
<dbReference type="Gene3D" id="3.30.450.20">
    <property type="entry name" value="PAS domain"/>
    <property type="match status" value="2"/>
</dbReference>
<feature type="domain" description="BHLH" evidence="11">
    <location>
        <begin position="21"/>
        <end position="71"/>
    </location>
</feature>
<dbReference type="InterPro" id="IPR036638">
    <property type="entry name" value="HLH_DNA-bd_sf"/>
</dbReference>
<dbReference type="InterPro" id="IPR047230">
    <property type="entry name" value="CLOCK-like"/>
</dbReference>
<dbReference type="OrthoDB" id="411251at2759"/>
<evidence type="ECO:0000313" key="12">
    <source>
        <dbReference type="EMBL" id="KAJ6640882.1"/>
    </source>
</evidence>
<evidence type="ECO:0000256" key="8">
    <source>
        <dbReference type="SAM" id="Coils"/>
    </source>
</evidence>
<comment type="caution">
    <text evidence="12">The sequence shown here is derived from an EMBL/GenBank/DDBJ whole genome shotgun (WGS) entry which is preliminary data.</text>
</comment>
<keyword evidence="5" id="KW-0010">Activator</keyword>
<reference evidence="12" key="1">
    <citation type="submission" date="2022-07" db="EMBL/GenBank/DDBJ databases">
        <authorList>
            <person name="Trinca V."/>
            <person name="Uliana J.V.C."/>
            <person name="Torres T.T."/>
            <person name="Ward R.J."/>
            <person name="Monesi N."/>
        </authorList>
    </citation>
    <scope>NUCLEOTIDE SEQUENCE</scope>
    <source>
        <strain evidence="12">HSMRA1968</strain>
        <tissue evidence="12">Whole embryos</tissue>
    </source>
</reference>
<feature type="compositionally biased region" description="Basic and acidic residues" evidence="9">
    <location>
        <begin position="19"/>
        <end position="29"/>
    </location>
</feature>
<feature type="compositionally biased region" description="Polar residues" evidence="9">
    <location>
        <begin position="485"/>
        <end position="498"/>
    </location>
</feature>
<keyword evidence="3" id="KW-0090">Biological rhythms</keyword>
<sequence length="727" mass="82817">MSVASTTFCTMDDDNDEKDDSKRKSRNLSEKKRRDQFNLLINELSLMVSSTNRKMDKSTVLKTTIAFLKQHNEITVRSRVHEIQEDWKPSFLSNEEFTHLFLEALDGFIMVFSTNGRIFYASESITSLLGHLPNDLLNMTIYDLAFEEDHSNIYNLLLSPTIIVDPAHDALTPENQVCFTCHLKRGGLDVKEVVSYELVQFVGYFRSDIDVESLLLPNANSAQLSNDNDSKVIFIGTTRIQTPQLIKEMSLIGSSKSEFTSRHSLEWKFLFLDHRAPQIIGYLPFEVLGTSGYDYYHFDDLEKVVMCHEALKQKGEGTSCYYRFLTKGQQWIWLQTRFYITYNQWNAIPEFVVCTHFVISYADVMKQIRNSESSVREDVNDSDSIMSGQLPTTASMDANSPWSSRDSRSRHSVTMSPEHKFNRHRHRYHTYHGRDSDSTSLSDSPASRYSMTTQYRSGKKLRPGSQSLRSSPQQHQQPTSQNNQIESVHSMQTSSGPSQILAPAFLEPPQYLAAIPVQPVLAPGITTAAVLSPIHTSSELIHPNLIMTTSQTLMHDQLQRKHEELQALIVHQQDELRRVSEQLLMTRYGLPIVNVTLPFTQSITSTSSDQRSESQFQPNHLAPPDETHLLQVETNSSEHTSPRHNVNSDSIYNTIQTVHSSNEDMISYMQLTPVSTVHVQHNHPQILLHENVTTSRPSNQTEVISYQMSDEQARILFASTNSAPHSH</sequence>
<evidence type="ECO:0000259" key="10">
    <source>
        <dbReference type="PROSITE" id="PS50112"/>
    </source>
</evidence>
<gene>
    <name evidence="12" type="primary">Clk</name>
    <name evidence="12" type="ORF">Bhyg_05815</name>
</gene>
<dbReference type="AlphaFoldDB" id="A0A9Q0MZF8"/>
<feature type="region of interest" description="Disordered" evidence="9">
    <location>
        <begin position="604"/>
        <end position="623"/>
    </location>
</feature>
<dbReference type="Gene3D" id="4.10.280.10">
    <property type="entry name" value="Helix-loop-helix DNA-binding domain"/>
    <property type="match status" value="1"/>
</dbReference>
<keyword evidence="8" id="KW-0175">Coiled coil</keyword>
<dbReference type="GO" id="GO:0046983">
    <property type="term" value="F:protein dimerization activity"/>
    <property type="evidence" value="ECO:0007669"/>
    <property type="project" value="InterPro"/>
</dbReference>
<feature type="compositionally biased region" description="Low complexity" evidence="9">
    <location>
        <begin position="438"/>
        <end position="447"/>
    </location>
</feature>
<dbReference type="InterPro" id="IPR011598">
    <property type="entry name" value="bHLH_dom"/>
</dbReference>
<dbReference type="Pfam" id="PF00989">
    <property type="entry name" value="PAS"/>
    <property type="match status" value="1"/>
</dbReference>
<keyword evidence="2" id="KW-0805">Transcription regulation</keyword>
<dbReference type="Pfam" id="PF00010">
    <property type="entry name" value="HLH"/>
    <property type="match status" value="1"/>
</dbReference>
<dbReference type="PANTHER" id="PTHR46055">
    <property type="entry name" value="CIRCADIAN LOCOMOTER OUTPUT CYCLES PROTEIN KAPUT"/>
    <property type="match status" value="1"/>
</dbReference>
<dbReference type="InterPro" id="IPR001067">
    <property type="entry name" value="Nuc_translocat"/>
</dbReference>
<dbReference type="GO" id="GO:0000978">
    <property type="term" value="F:RNA polymerase II cis-regulatory region sequence-specific DNA binding"/>
    <property type="evidence" value="ECO:0007669"/>
    <property type="project" value="TreeGrafter"/>
</dbReference>